<dbReference type="SUPFAM" id="SSF52821">
    <property type="entry name" value="Rhodanese/Cell cycle control phosphatase"/>
    <property type="match status" value="2"/>
</dbReference>
<dbReference type="PANTHER" id="PTHR43855:SF1">
    <property type="entry name" value="THIOSULFATE SULFURTRANSFERASE"/>
    <property type="match status" value="1"/>
</dbReference>
<accession>A0A382H587</accession>
<dbReference type="InterPro" id="IPR001307">
    <property type="entry name" value="Thiosulphate_STrfase_CS"/>
</dbReference>
<evidence type="ECO:0000259" key="2">
    <source>
        <dbReference type="PROSITE" id="PS50206"/>
    </source>
</evidence>
<dbReference type="Gene3D" id="3.40.250.10">
    <property type="entry name" value="Rhodanese-like domain"/>
    <property type="match status" value="2"/>
</dbReference>
<dbReference type="InterPro" id="IPR001763">
    <property type="entry name" value="Rhodanese-like_dom"/>
</dbReference>
<sequence>MLFASVFLLACAGEKSSASDFENRGYANTEKLVSANWLNENLNKKDIKIIDVRKPEAYDAGHIPGAIRITPNDVFQWVDENGIKGMLPSSDHIATTLASIGIEPDDTIVFYDDKSNLWASRGLWALEVYGHEDTRLLDGSWVYWEANGLPISTSSEEITKSDYKFTKNPNLNLIADWEEILGSVEDPSKIVCDTRSPDEYSGKDVRADRGGHIPSSENVDWGNAVSETGEFLDAEKLKSIYDSKGIKTDKAVYTLCQTAVRATH</sequence>
<feature type="domain" description="Rhodanese" evidence="2">
    <location>
        <begin position="43"/>
        <end position="153"/>
    </location>
</feature>
<dbReference type="Pfam" id="PF00581">
    <property type="entry name" value="Rhodanese"/>
    <property type="match status" value="2"/>
</dbReference>
<keyword evidence="1" id="KW-0677">Repeat</keyword>
<dbReference type="GO" id="GO:0004792">
    <property type="term" value="F:thiosulfate-cyanide sulfurtransferase activity"/>
    <property type="evidence" value="ECO:0007669"/>
    <property type="project" value="InterPro"/>
</dbReference>
<reference evidence="3" key="1">
    <citation type="submission" date="2018-05" db="EMBL/GenBank/DDBJ databases">
        <authorList>
            <person name="Lanie J.A."/>
            <person name="Ng W.-L."/>
            <person name="Kazmierczak K.M."/>
            <person name="Andrzejewski T.M."/>
            <person name="Davidsen T.M."/>
            <person name="Wayne K.J."/>
            <person name="Tettelin H."/>
            <person name="Glass J.I."/>
            <person name="Rusch D."/>
            <person name="Podicherti R."/>
            <person name="Tsui H.-C.T."/>
            <person name="Winkler M.E."/>
        </authorList>
    </citation>
    <scope>NUCLEOTIDE SEQUENCE</scope>
</reference>
<feature type="non-terminal residue" evidence="3">
    <location>
        <position position="264"/>
    </location>
</feature>
<proteinExistence type="predicted"/>
<dbReference type="InterPro" id="IPR051126">
    <property type="entry name" value="Thiosulfate_sulfurtransferase"/>
</dbReference>
<evidence type="ECO:0000256" key="1">
    <source>
        <dbReference type="ARBA" id="ARBA00022737"/>
    </source>
</evidence>
<dbReference type="InterPro" id="IPR036873">
    <property type="entry name" value="Rhodanese-like_dom_sf"/>
</dbReference>
<gene>
    <name evidence="3" type="ORF">METZ01_LOCUS235308</name>
</gene>
<dbReference type="SMART" id="SM00450">
    <property type="entry name" value="RHOD"/>
    <property type="match status" value="1"/>
</dbReference>
<protein>
    <recommendedName>
        <fullName evidence="2">Rhodanese domain-containing protein</fullName>
    </recommendedName>
</protein>
<evidence type="ECO:0000313" key="3">
    <source>
        <dbReference type="EMBL" id="SVB82454.1"/>
    </source>
</evidence>
<dbReference type="CDD" id="cd01448">
    <property type="entry name" value="TST_Repeat_1"/>
    <property type="match status" value="1"/>
</dbReference>
<dbReference type="EMBL" id="UINC01059249">
    <property type="protein sequence ID" value="SVB82454.1"/>
    <property type="molecule type" value="Genomic_DNA"/>
</dbReference>
<dbReference type="AlphaFoldDB" id="A0A382H587"/>
<organism evidence="3">
    <name type="scientific">marine metagenome</name>
    <dbReference type="NCBI Taxonomy" id="408172"/>
    <lineage>
        <taxon>unclassified sequences</taxon>
        <taxon>metagenomes</taxon>
        <taxon>ecological metagenomes</taxon>
    </lineage>
</organism>
<dbReference type="PROSITE" id="PS00380">
    <property type="entry name" value="RHODANESE_1"/>
    <property type="match status" value="1"/>
</dbReference>
<dbReference type="PANTHER" id="PTHR43855">
    <property type="entry name" value="THIOSULFATE SULFURTRANSFERASE"/>
    <property type="match status" value="1"/>
</dbReference>
<dbReference type="PROSITE" id="PS50206">
    <property type="entry name" value="RHODANESE_3"/>
    <property type="match status" value="2"/>
</dbReference>
<name>A0A382H587_9ZZZZ</name>
<feature type="domain" description="Rhodanese" evidence="2">
    <location>
        <begin position="185"/>
        <end position="264"/>
    </location>
</feature>